<keyword evidence="3" id="KW-1185">Reference proteome</keyword>
<evidence type="ECO:0000313" key="3">
    <source>
        <dbReference type="Proteomes" id="UP001609376"/>
    </source>
</evidence>
<sequence>MAMLFPHFPFQGDETPVSWAARMSALHGSPNLRSFLADQRISPSDLLHGRQAVIERLCEVGGQDPAPVWRNTASSEGNQCFRLRGEIIPASMLSREETRFCPLCLHEDDAGGSNPGPLRWDRLIWSLRVVTTCPTHHLPLIYRGREHRENMLHKLILHVPERGEDLLALVEDVPRREDSPLQAYVLRRLDGHKGPDWLDGQTLEQAVKATQMLGLVMAFGTTINLSSVDRDDWDLAGRVGWEWVAQGEQGLHAAFRELQASAFARGQGGQNYFTVFGQLHRWLLEPGDRSDHGPIKQVLRDYILKNMDVCVGRKLLGKPVGRRQKYSVQSLAVETGLHRQTLCKVLIERDLIAAADAGKPYSILLVDAEKAREAAAALSRAVPLVQLPTLLNATRPIVTCLIGLGLLTPLHRSVGENTRDKCGLDARELNQLMDRIHALAPELTYLPTEWVNLTQCTKRARIPMRQLLQMILQGGIKKTGRAMGEPGFNALRFDIEEIRLRAS</sequence>
<dbReference type="RefSeq" id="WP_395133378.1">
    <property type="nucleotide sequence ID" value="NZ_JBIMPR010000006.1"/>
</dbReference>
<comment type="caution">
    <text evidence="2">The sequence shown here is derived from an EMBL/GenBank/DDBJ whole genome shotgun (WGS) entry which is preliminary data.</text>
</comment>
<dbReference type="Pfam" id="PF06527">
    <property type="entry name" value="TniQ"/>
    <property type="match status" value="1"/>
</dbReference>
<evidence type="ECO:0000313" key="2">
    <source>
        <dbReference type="EMBL" id="MFH5774376.1"/>
    </source>
</evidence>
<proteinExistence type="predicted"/>
<name>A0ABW7LJN2_9RHOB</name>
<dbReference type="InterPro" id="IPR009492">
    <property type="entry name" value="TniQ"/>
</dbReference>
<accession>A0ABW7LJN2</accession>
<gene>
    <name evidence="2" type="ORF">ACHFJ0_08975</name>
</gene>
<feature type="domain" description="TniQ" evidence="1">
    <location>
        <begin position="10"/>
        <end position="140"/>
    </location>
</feature>
<reference evidence="2 3" key="1">
    <citation type="submission" date="2024-10" db="EMBL/GenBank/DDBJ databases">
        <title>Paracoccus drimophilus sp. nov., a novel bacterium from corn roots in Hunan.</title>
        <authorList>
            <person name="Li X."/>
        </authorList>
    </citation>
    <scope>NUCLEOTIDE SEQUENCE [LARGE SCALE GENOMIC DNA]</scope>
    <source>
        <strain evidence="2 3">NGMCC 1.201697</strain>
    </source>
</reference>
<dbReference type="EMBL" id="JBIMPR010000006">
    <property type="protein sequence ID" value="MFH5774376.1"/>
    <property type="molecule type" value="Genomic_DNA"/>
</dbReference>
<dbReference type="Proteomes" id="UP001609376">
    <property type="component" value="Unassembled WGS sequence"/>
</dbReference>
<organism evidence="2 3">
    <name type="scientific">Paracoccus broussonetiae subsp. drimophilus</name>
    <dbReference type="NCBI Taxonomy" id="3373869"/>
    <lineage>
        <taxon>Bacteria</taxon>
        <taxon>Pseudomonadati</taxon>
        <taxon>Pseudomonadota</taxon>
        <taxon>Alphaproteobacteria</taxon>
        <taxon>Rhodobacterales</taxon>
        <taxon>Paracoccaceae</taxon>
        <taxon>Paracoccus</taxon>
        <taxon>Paracoccus broussonetiae</taxon>
    </lineage>
</organism>
<protein>
    <submittedName>
        <fullName evidence="2">TniQ family protein</fullName>
    </submittedName>
</protein>
<evidence type="ECO:0000259" key="1">
    <source>
        <dbReference type="Pfam" id="PF06527"/>
    </source>
</evidence>